<sequence>MGESGGSFDEEIDLPGGSFSRLLLSTDDAEHNNFYSMYPSPSPPPLFSANTPNMLCFGDFVSETQPTQQHRSTGKLNLFNPPISHKRRNGSGQEPGQGSGNNGGSETGNQTEKNGKKKNKQEVGPTRNPSAVHAKRRREKLGERITTLQQLVSPYGKTDTASVLHEAMGYIRFLQEQVKVLSSPYLDRLPSSSPPHHLSDKEGAKWKESTKGLRSRGLCLVPVQCLVDISNTNGADFWSSAPSIAPSKLKP</sequence>
<dbReference type="SUPFAM" id="SSF47459">
    <property type="entry name" value="HLH, helix-loop-helix DNA-binding domain"/>
    <property type="match status" value="1"/>
</dbReference>
<dbReference type="PROSITE" id="PS50888">
    <property type="entry name" value="BHLH"/>
    <property type="match status" value="1"/>
</dbReference>
<keyword evidence="3" id="KW-0238">DNA-binding</keyword>
<comment type="subcellular location">
    <subcellularLocation>
        <location evidence="1">Nucleus</location>
    </subcellularLocation>
</comment>
<feature type="compositionally biased region" description="Gly residues" evidence="6">
    <location>
        <begin position="93"/>
        <end position="106"/>
    </location>
</feature>
<dbReference type="InterPro" id="IPR045843">
    <property type="entry name" value="IND-like"/>
</dbReference>
<dbReference type="AlphaFoldDB" id="A0A9Q1KPI6"/>
<evidence type="ECO:0000256" key="4">
    <source>
        <dbReference type="ARBA" id="ARBA00023163"/>
    </source>
</evidence>
<feature type="compositionally biased region" description="Polar residues" evidence="6">
    <location>
        <begin position="64"/>
        <end position="75"/>
    </location>
</feature>
<comment type="caution">
    <text evidence="8">The sequence shown here is derived from an EMBL/GenBank/DDBJ whole genome shotgun (WGS) entry which is preliminary data.</text>
</comment>
<evidence type="ECO:0000256" key="6">
    <source>
        <dbReference type="SAM" id="MobiDB-lite"/>
    </source>
</evidence>
<gene>
    <name evidence="8" type="ORF">Cgig2_002872</name>
</gene>
<dbReference type="Proteomes" id="UP001153076">
    <property type="component" value="Unassembled WGS sequence"/>
</dbReference>
<organism evidence="8 9">
    <name type="scientific">Carnegiea gigantea</name>
    <dbReference type="NCBI Taxonomy" id="171969"/>
    <lineage>
        <taxon>Eukaryota</taxon>
        <taxon>Viridiplantae</taxon>
        <taxon>Streptophyta</taxon>
        <taxon>Embryophyta</taxon>
        <taxon>Tracheophyta</taxon>
        <taxon>Spermatophyta</taxon>
        <taxon>Magnoliopsida</taxon>
        <taxon>eudicotyledons</taxon>
        <taxon>Gunneridae</taxon>
        <taxon>Pentapetalae</taxon>
        <taxon>Caryophyllales</taxon>
        <taxon>Cactineae</taxon>
        <taxon>Cactaceae</taxon>
        <taxon>Cactoideae</taxon>
        <taxon>Echinocereeae</taxon>
        <taxon>Carnegiea</taxon>
    </lineage>
</organism>
<dbReference type="PANTHER" id="PTHR16223">
    <property type="entry name" value="TRANSCRIPTION FACTOR BHLH83-RELATED"/>
    <property type="match status" value="1"/>
</dbReference>
<keyword evidence="4" id="KW-0804">Transcription</keyword>
<name>A0A9Q1KPI6_9CARY</name>
<accession>A0A9Q1KPI6</accession>
<keyword evidence="5" id="KW-0539">Nucleus</keyword>
<evidence type="ECO:0000256" key="5">
    <source>
        <dbReference type="ARBA" id="ARBA00023242"/>
    </source>
</evidence>
<dbReference type="GO" id="GO:0000981">
    <property type="term" value="F:DNA-binding transcription factor activity, RNA polymerase II-specific"/>
    <property type="evidence" value="ECO:0007669"/>
    <property type="project" value="TreeGrafter"/>
</dbReference>
<protein>
    <recommendedName>
        <fullName evidence="7">BHLH domain-containing protein</fullName>
    </recommendedName>
</protein>
<dbReference type="Gene3D" id="4.10.280.10">
    <property type="entry name" value="Helix-loop-helix DNA-binding domain"/>
    <property type="match status" value="1"/>
</dbReference>
<dbReference type="GO" id="GO:0046983">
    <property type="term" value="F:protein dimerization activity"/>
    <property type="evidence" value="ECO:0007669"/>
    <property type="project" value="InterPro"/>
</dbReference>
<feature type="region of interest" description="Disordered" evidence="6">
    <location>
        <begin position="64"/>
        <end position="138"/>
    </location>
</feature>
<evidence type="ECO:0000259" key="7">
    <source>
        <dbReference type="PROSITE" id="PS50888"/>
    </source>
</evidence>
<dbReference type="InterPro" id="IPR045239">
    <property type="entry name" value="bHLH95_bHLH"/>
</dbReference>
<evidence type="ECO:0000256" key="2">
    <source>
        <dbReference type="ARBA" id="ARBA00023015"/>
    </source>
</evidence>
<dbReference type="PANTHER" id="PTHR16223:SF238">
    <property type="entry name" value="TRANSCRIPTION FACTOR BHLH114"/>
    <property type="match status" value="1"/>
</dbReference>
<dbReference type="EMBL" id="JAKOGI010000051">
    <property type="protein sequence ID" value="KAJ8446710.1"/>
    <property type="molecule type" value="Genomic_DNA"/>
</dbReference>
<reference evidence="8" key="1">
    <citation type="submission" date="2022-04" db="EMBL/GenBank/DDBJ databases">
        <title>Carnegiea gigantea Genome sequencing and assembly v2.</title>
        <authorList>
            <person name="Copetti D."/>
            <person name="Sanderson M.J."/>
            <person name="Burquez A."/>
            <person name="Wojciechowski M.F."/>
        </authorList>
    </citation>
    <scope>NUCLEOTIDE SEQUENCE</scope>
    <source>
        <strain evidence="8">SGP5-SGP5p</strain>
        <tissue evidence="8">Aerial part</tissue>
    </source>
</reference>
<keyword evidence="9" id="KW-1185">Reference proteome</keyword>
<dbReference type="CDD" id="cd11393">
    <property type="entry name" value="bHLH_AtbHLH_like"/>
    <property type="match status" value="1"/>
</dbReference>
<dbReference type="InterPro" id="IPR036638">
    <property type="entry name" value="HLH_DNA-bd_sf"/>
</dbReference>
<dbReference type="InterPro" id="IPR011598">
    <property type="entry name" value="bHLH_dom"/>
</dbReference>
<dbReference type="Pfam" id="PF00010">
    <property type="entry name" value="HLH"/>
    <property type="match status" value="1"/>
</dbReference>
<keyword evidence="2" id="KW-0805">Transcription regulation</keyword>
<dbReference type="SMART" id="SM00353">
    <property type="entry name" value="HLH"/>
    <property type="match status" value="1"/>
</dbReference>
<feature type="domain" description="BHLH" evidence="7">
    <location>
        <begin position="125"/>
        <end position="174"/>
    </location>
</feature>
<evidence type="ECO:0000256" key="1">
    <source>
        <dbReference type="ARBA" id="ARBA00004123"/>
    </source>
</evidence>
<dbReference type="GO" id="GO:0005634">
    <property type="term" value="C:nucleus"/>
    <property type="evidence" value="ECO:0007669"/>
    <property type="project" value="UniProtKB-SubCell"/>
</dbReference>
<proteinExistence type="predicted"/>
<evidence type="ECO:0000256" key="3">
    <source>
        <dbReference type="ARBA" id="ARBA00023125"/>
    </source>
</evidence>
<evidence type="ECO:0000313" key="9">
    <source>
        <dbReference type="Proteomes" id="UP001153076"/>
    </source>
</evidence>
<dbReference type="OrthoDB" id="1075457at2759"/>
<evidence type="ECO:0000313" key="8">
    <source>
        <dbReference type="EMBL" id="KAJ8446710.1"/>
    </source>
</evidence>
<dbReference type="GO" id="GO:0000978">
    <property type="term" value="F:RNA polymerase II cis-regulatory region sequence-specific DNA binding"/>
    <property type="evidence" value="ECO:0007669"/>
    <property type="project" value="TreeGrafter"/>
</dbReference>